<dbReference type="InterPro" id="IPR007783">
    <property type="entry name" value="eIF3d"/>
</dbReference>
<proteinExistence type="inferred from homology"/>
<dbReference type="OrthoDB" id="16538at2759"/>
<dbReference type="RefSeq" id="XP_031027256.1">
    <property type="nucleotide sequence ID" value="XM_031167001.1"/>
</dbReference>
<keyword evidence="1 5" id="KW-0963">Cytoplasm</keyword>
<comment type="domain">
    <text evidence="5">The RNA gate region regulates mRNA cap recognition to prevent promiscuous mRNA-binding before assembly of eif3d into the full eukaryotic translation initiation factor 3 (eIF-3) complex.</text>
</comment>
<evidence type="ECO:0000256" key="2">
    <source>
        <dbReference type="ARBA" id="ARBA00022540"/>
    </source>
</evidence>
<dbReference type="AlphaFoldDB" id="A0A507CGL5"/>
<evidence type="ECO:0000313" key="7">
    <source>
        <dbReference type="EMBL" id="TPX37186.1"/>
    </source>
</evidence>
<dbReference type="PANTHER" id="PTHR12399">
    <property type="entry name" value="EUKARYOTIC TRANSLATION INITIATION FACTOR 3 SUBUNIT 7"/>
    <property type="match status" value="1"/>
</dbReference>
<dbReference type="GO" id="GO:0003743">
    <property type="term" value="F:translation initiation factor activity"/>
    <property type="evidence" value="ECO:0007669"/>
    <property type="project" value="UniProtKB-UniRule"/>
</dbReference>
<dbReference type="EMBL" id="QEAO01000003">
    <property type="protein sequence ID" value="TPX37186.1"/>
    <property type="molecule type" value="Genomic_DNA"/>
</dbReference>
<feature type="region of interest" description="Disordered" evidence="6">
    <location>
        <begin position="148"/>
        <end position="169"/>
    </location>
</feature>
<gene>
    <name evidence="7" type="ORF">SmJEL517_g01073</name>
</gene>
<dbReference type="PANTHER" id="PTHR12399:SF0">
    <property type="entry name" value="EUKARYOTIC TRANSLATION INITIATION FACTOR 3 SUBUNIT D"/>
    <property type="match status" value="1"/>
</dbReference>
<evidence type="ECO:0000313" key="8">
    <source>
        <dbReference type="Proteomes" id="UP000319731"/>
    </source>
</evidence>
<evidence type="ECO:0000256" key="4">
    <source>
        <dbReference type="ARBA" id="ARBA00022917"/>
    </source>
</evidence>
<keyword evidence="4 5" id="KW-0648">Protein biosynthesis</keyword>
<feature type="compositionally biased region" description="Acidic residues" evidence="6">
    <location>
        <begin position="617"/>
        <end position="627"/>
    </location>
</feature>
<keyword evidence="8" id="KW-1185">Reference proteome</keyword>
<dbReference type="GO" id="GO:0033290">
    <property type="term" value="C:eukaryotic 48S preinitiation complex"/>
    <property type="evidence" value="ECO:0007669"/>
    <property type="project" value="UniProtKB-UniRule"/>
</dbReference>
<reference evidence="7 8" key="1">
    <citation type="journal article" date="2019" name="Sci. Rep.">
        <title>Comparative genomics of chytrid fungi reveal insights into the obligate biotrophic and pathogenic lifestyle of Synchytrium endobioticum.</title>
        <authorList>
            <person name="van de Vossenberg B.T.L.H."/>
            <person name="Warris S."/>
            <person name="Nguyen H.D.T."/>
            <person name="van Gent-Pelzer M.P.E."/>
            <person name="Joly D.L."/>
            <person name="van de Geest H.C."/>
            <person name="Bonants P.J.M."/>
            <person name="Smith D.S."/>
            <person name="Levesque C.A."/>
            <person name="van der Lee T.A.J."/>
        </authorList>
    </citation>
    <scope>NUCLEOTIDE SEQUENCE [LARGE SCALE GENOMIC DNA]</scope>
    <source>
        <strain evidence="7 8">JEL517</strain>
    </source>
</reference>
<keyword evidence="3" id="KW-0694">RNA-binding</keyword>
<dbReference type="STRING" id="1806994.A0A507CGL5"/>
<comment type="similarity">
    <text evidence="5">Belongs to the eIF-3 subunit D family.</text>
</comment>
<dbReference type="GO" id="GO:0001732">
    <property type="term" value="P:formation of cytoplasmic translation initiation complex"/>
    <property type="evidence" value="ECO:0007669"/>
    <property type="project" value="UniProtKB-UniRule"/>
</dbReference>
<evidence type="ECO:0000256" key="3">
    <source>
        <dbReference type="ARBA" id="ARBA00022884"/>
    </source>
</evidence>
<comment type="function">
    <text evidence="5">mRNA cap-binding component of the eukaryotic translation initiation factor 3 (eIF-3) complex, which is involved in protein synthesis of a specialized repertoire of mRNAs and, together with other initiation factors, stimulates binding of mRNA and methionyl-tRNAi to the 40S ribosome. The eIF-3 complex specifically targets and initiates translation of a subset of mRNAs involved in cell proliferation. In the eIF-3 complex, eif3d specifically recognizes and binds the 7-methylguanosine cap of a subset of mRNAs.</text>
</comment>
<feature type="region of interest" description="Disordered" evidence="6">
    <location>
        <begin position="617"/>
        <end position="638"/>
    </location>
</feature>
<name>A0A507CGL5_9FUNG</name>
<evidence type="ECO:0000256" key="6">
    <source>
        <dbReference type="SAM" id="MobiDB-lite"/>
    </source>
</evidence>
<sequence>MPVPESTISNTHFATPIVYDNPNGWGPSTLPAGLSEIPYAPYSKSDRLGRVADWTIPADDYYYDRNQNTGTGGDRRQQRRGDDTRGDNAPTVTADGTTIPPARQYRRGGPAGYRGGNMNEPFGVGTASAFDYKVAAEDEATFSLVSTTSSKPKLGGFRPSRGRGGAFGIGAGRGGYSDVSRGRTGFNENQQRVGRYANARGGNTQGGWRGRRFGYQDKPQRVRDASVKIAADWKVLQEMDFNALSKLFYEVEAPEDLEVFGEANYYDKVFDRVSAKNSQPLKSFDRFAPNLTTSFDPVLQKLSKEVDGPTVFATDNVLSTLMCATRSVYSWDIVIQKEGDKLFLDKRDGTQFDFVSVNENAAEAPLESAEKENPNTPQQLALEGTYVNKNFSQQVLKQAEKYTLDNENPFVDPSVADQDPPASAIYRYRKWQLGEDLALVARTQIDAVIHTPGSSSTSISEELIPDSSAHPVNDTLLLNIKALNEFDSKAPGAGGAPDWRQKLDSQRGAVMATEIKNNGNKLARWTMECILAGVDQIRIGFVSRVSPKDRSRHVVLGTAYFKPKELANQMNLNVPNSFGILKVISDLCMKLEDGKYVLVKDPNKPLLRLYSVPLDTFEEDDGGDDEDMPIRDDGDMDE</sequence>
<dbReference type="GO" id="GO:0002191">
    <property type="term" value="P:cap-dependent translational initiation"/>
    <property type="evidence" value="ECO:0007669"/>
    <property type="project" value="UniProtKB-UniRule"/>
</dbReference>
<accession>A0A507CGL5</accession>
<evidence type="ECO:0000256" key="5">
    <source>
        <dbReference type="HAMAP-Rule" id="MF_03003"/>
    </source>
</evidence>
<dbReference type="HAMAP" id="MF_03003">
    <property type="entry name" value="eIF3d"/>
    <property type="match status" value="1"/>
</dbReference>
<feature type="region of interest" description="Disordered" evidence="6">
    <location>
        <begin position="61"/>
        <end position="116"/>
    </location>
</feature>
<dbReference type="PIRSF" id="PIRSF016281">
    <property type="entry name" value="EIF-3_zeta"/>
    <property type="match status" value="1"/>
</dbReference>
<feature type="compositionally biased region" description="Basic and acidic residues" evidence="6">
    <location>
        <begin position="628"/>
        <end position="638"/>
    </location>
</feature>
<dbReference type="GO" id="GO:0005852">
    <property type="term" value="C:eukaryotic translation initiation factor 3 complex"/>
    <property type="evidence" value="ECO:0007669"/>
    <property type="project" value="UniProtKB-UniRule"/>
</dbReference>
<evidence type="ECO:0000256" key="1">
    <source>
        <dbReference type="ARBA" id="ARBA00022490"/>
    </source>
</evidence>
<protein>
    <recommendedName>
        <fullName evidence="5">Eukaryotic translation initiation factor 3 subunit D</fullName>
        <shortName evidence="5">eIF3d</shortName>
    </recommendedName>
</protein>
<feature type="region of interest" description="RNA gate" evidence="5">
    <location>
        <begin position="351"/>
        <end position="365"/>
    </location>
</feature>
<dbReference type="GO" id="GO:0098808">
    <property type="term" value="F:mRNA cap binding"/>
    <property type="evidence" value="ECO:0007669"/>
    <property type="project" value="UniProtKB-UniRule"/>
</dbReference>
<dbReference type="Pfam" id="PF05091">
    <property type="entry name" value="eIF-3_zeta"/>
    <property type="match status" value="1"/>
</dbReference>
<feature type="compositionally biased region" description="Basic and acidic residues" evidence="6">
    <location>
        <begin position="73"/>
        <end position="86"/>
    </location>
</feature>
<comment type="caution">
    <text evidence="7">The sequence shown here is derived from an EMBL/GenBank/DDBJ whole genome shotgun (WGS) entry which is preliminary data.</text>
</comment>
<comment type="subunit">
    <text evidence="5">Component of the eukaryotic translation initiation factor 3 (eIF-3) complex.</text>
</comment>
<dbReference type="GO" id="GO:0016282">
    <property type="term" value="C:eukaryotic 43S preinitiation complex"/>
    <property type="evidence" value="ECO:0007669"/>
    <property type="project" value="UniProtKB-UniRule"/>
</dbReference>
<keyword evidence="2 5" id="KW-0396">Initiation factor</keyword>
<dbReference type="Proteomes" id="UP000319731">
    <property type="component" value="Unassembled WGS sequence"/>
</dbReference>
<comment type="subcellular location">
    <subcellularLocation>
        <location evidence="5">Cytoplasm</location>
    </subcellularLocation>
</comment>
<organism evidence="7 8">
    <name type="scientific">Synchytrium microbalum</name>
    <dbReference type="NCBI Taxonomy" id="1806994"/>
    <lineage>
        <taxon>Eukaryota</taxon>
        <taxon>Fungi</taxon>
        <taxon>Fungi incertae sedis</taxon>
        <taxon>Chytridiomycota</taxon>
        <taxon>Chytridiomycota incertae sedis</taxon>
        <taxon>Chytridiomycetes</taxon>
        <taxon>Synchytriales</taxon>
        <taxon>Synchytriaceae</taxon>
        <taxon>Synchytrium</taxon>
    </lineage>
</organism>
<dbReference type="GeneID" id="42002298"/>